<dbReference type="InterPro" id="IPR014284">
    <property type="entry name" value="RNA_pol_sigma-70_dom"/>
</dbReference>
<evidence type="ECO:0000256" key="4">
    <source>
        <dbReference type="ARBA" id="ARBA00023163"/>
    </source>
</evidence>
<dbReference type="GO" id="GO:0016987">
    <property type="term" value="F:sigma factor activity"/>
    <property type="evidence" value="ECO:0007669"/>
    <property type="project" value="UniProtKB-KW"/>
</dbReference>
<dbReference type="Gene3D" id="1.10.10.10">
    <property type="entry name" value="Winged helix-like DNA-binding domain superfamily/Winged helix DNA-binding domain"/>
    <property type="match status" value="1"/>
</dbReference>
<evidence type="ECO:0000256" key="2">
    <source>
        <dbReference type="ARBA" id="ARBA00023015"/>
    </source>
</evidence>
<dbReference type="RefSeq" id="WP_419186472.1">
    <property type="nucleotide sequence ID" value="NZ_CP036290.1"/>
</dbReference>
<dbReference type="InterPro" id="IPR013324">
    <property type="entry name" value="RNA_pol_sigma_r3/r4-like"/>
</dbReference>
<evidence type="ECO:0000259" key="6">
    <source>
        <dbReference type="Pfam" id="PF08281"/>
    </source>
</evidence>
<dbReference type="InterPro" id="IPR013325">
    <property type="entry name" value="RNA_pol_sigma_r2"/>
</dbReference>
<reference evidence="7 8" key="1">
    <citation type="submission" date="2019-02" db="EMBL/GenBank/DDBJ databases">
        <title>Deep-cultivation of Planctomycetes and their phenomic and genomic characterization uncovers novel biology.</title>
        <authorList>
            <person name="Wiegand S."/>
            <person name="Jogler M."/>
            <person name="Boedeker C."/>
            <person name="Pinto D."/>
            <person name="Vollmers J."/>
            <person name="Rivas-Marin E."/>
            <person name="Kohn T."/>
            <person name="Peeters S.H."/>
            <person name="Heuer A."/>
            <person name="Rast P."/>
            <person name="Oberbeckmann S."/>
            <person name="Bunk B."/>
            <person name="Jeske O."/>
            <person name="Meyerdierks A."/>
            <person name="Storesund J.E."/>
            <person name="Kallscheuer N."/>
            <person name="Luecker S."/>
            <person name="Lage O.M."/>
            <person name="Pohl T."/>
            <person name="Merkel B.J."/>
            <person name="Hornburger P."/>
            <person name="Mueller R.-W."/>
            <person name="Bruemmer F."/>
            <person name="Labrenz M."/>
            <person name="Spormann A.M."/>
            <person name="Op den Camp H."/>
            <person name="Overmann J."/>
            <person name="Amann R."/>
            <person name="Jetten M.S.M."/>
            <person name="Mascher T."/>
            <person name="Medema M.H."/>
            <person name="Devos D.P."/>
            <person name="Kaster A.-K."/>
            <person name="Ovreas L."/>
            <person name="Rohde M."/>
            <person name="Galperin M.Y."/>
            <person name="Jogler C."/>
        </authorList>
    </citation>
    <scope>NUCLEOTIDE SEQUENCE [LARGE SCALE GENOMIC DNA]</scope>
    <source>
        <strain evidence="7 8">Pla163</strain>
    </source>
</reference>
<dbReference type="Pfam" id="PF08281">
    <property type="entry name" value="Sigma70_r4_2"/>
    <property type="match status" value="1"/>
</dbReference>
<protein>
    <submittedName>
        <fullName evidence="7">ECF RNA polymerase sigma-E factor</fullName>
    </submittedName>
</protein>
<dbReference type="GO" id="GO:0003677">
    <property type="term" value="F:DNA binding"/>
    <property type="evidence" value="ECO:0007669"/>
    <property type="project" value="InterPro"/>
</dbReference>
<dbReference type="InterPro" id="IPR007627">
    <property type="entry name" value="RNA_pol_sigma70_r2"/>
</dbReference>
<dbReference type="SUPFAM" id="SSF88946">
    <property type="entry name" value="Sigma2 domain of RNA polymerase sigma factors"/>
    <property type="match status" value="1"/>
</dbReference>
<comment type="similarity">
    <text evidence="1">Belongs to the sigma-70 factor family. ECF subfamily.</text>
</comment>
<dbReference type="PANTHER" id="PTHR43133:SF51">
    <property type="entry name" value="RNA POLYMERASE SIGMA FACTOR"/>
    <property type="match status" value="1"/>
</dbReference>
<keyword evidence="8" id="KW-1185">Reference proteome</keyword>
<dbReference type="GO" id="GO:0006352">
    <property type="term" value="P:DNA-templated transcription initiation"/>
    <property type="evidence" value="ECO:0007669"/>
    <property type="project" value="InterPro"/>
</dbReference>
<dbReference type="Gene3D" id="1.10.1740.10">
    <property type="match status" value="1"/>
</dbReference>
<dbReference type="Pfam" id="PF04542">
    <property type="entry name" value="Sigma70_r2"/>
    <property type="match status" value="1"/>
</dbReference>
<dbReference type="EMBL" id="CP036290">
    <property type="protein sequence ID" value="QDU84687.1"/>
    <property type="molecule type" value="Genomic_DNA"/>
</dbReference>
<accession>A0A518CZP1</accession>
<evidence type="ECO:0000259" key="5">
    <source>
        <dbReference type="Pfam" id="PF04542"/>
    </source>
</evidence>
<gene>
    <name evidence="7" type="primary">rpoE_2</name>
    <name evidence="7" type="ORF">Pla163_17990</name>
</gene>
<feature type="domain" description="RNA polymerase sigma-70 region 2" evidence="5">
    <location>
        <begin position="26"/>
        <end position="93"/>
    </location>
</feature>
<dbReference type="InterPro" id="IPR013249">
    <property type="entry name" value="RNA_pol_sigma70_r4_t2"/>
</dbReference>
<name>A0A518CZP1_9BACT</name>
<evidence type="ECO:0000313" key="8">
    <source>
        <dbReference type="Proteomes" id="UP000319342"/>
    </source>
</evidence>
<evidence type="ECO:0000256" key="1">
    <source>
        <dbReference type="ARBA" id="ARBA00010641"/>
    </source>
</evidence>
<dbReference type="PANTHER" id="PTHR43133">
    <property type="entry name" value="RNA POLYMERASE ECF-TYPE SIGMA FACTO"/>
    <property type="match status" value="1"/>
</dbReference>
<dbReference type="NCBIfam" id="TIGR02937">
    <property type="entry name" value="sigma70-ECF"/>
    <property type="match status" value="1"/>
</dbReference>
<organism evidence="7 8">
    <name type="scientific">Rohdeia mirabilis</name>
    <dbReference type="NCBI Taxonomy" id="2528008"/>
    <lineage>
        <taxon>Bacteria</taxon>
        <taxon>Pseudomonadati</taxon>
        <taxon>Planctomycetota</taxon>
        <taxon>Planctomycetia</taxon>
        <taxon>Planctomycetia incertae sedis</taxon>
        <taxon>Rohdeia</taxon>
    </lineage>
</organism>
<dbReference type="InterPro" id="IPR036388">
    <property type="entry name" value="WH-like_DNA-bd_sf"/>
</dbReference>
<dbReference type="SUPFAM" id="SSF88659">
    <property type="entry name" value="Sigma3 and sigma4 domains of RNA polymerase sigma factors"/>
    <property type="match status" value="1"/>
</dbReference>
<evidence type="ECO:0000313" key="7">
    <source>
        <dbReference type="EMBL" id="QDU84687.1"/>
    </source>
</evidence>
<keyword evidence="4" id="KW-0804">Transcription</keyword>
<proteinExistence type="inferred from homology"/>
<keyword evidence="3" id="KW-0731">Sigma factor</keyword>
<dbReference type="InterPro" id="IPR039425">
    <property type="entry name" value="RNA_pol_sigma-70-like"/>
</dbReference>
<dbReference type="Proteomes" id="UP000319342">
    <property type="component" value="Chromosome"/>
</dbReference>
<feature type="domain" description="RNA polymerase sigma factor 70 region 4 type 2" evidence="6">
    <location>
        <begin position="125"/>
        <end position="177"/>
    </location>
</feature>
<sequence>MQPDPEPEATADAGPDTVPHALFEALVREHGPRLRVFLGAAVRDPLIQDELFQEALLVAWRRIGDFDPERSFGHWLRGIARNLILARRRADGRRGPLVAPDVLEELGALCEVDGPEGERLGEELDALRVCLDHLPDDARSAVRLHYTDGHRGPELAERLGRSVEATKKLMQRVRARLFDCMTMRLEAREGI</sequence>
<evidence type="ECO:0000256" key="3">
    <source>
        <dbReference type="ARBA" id="ARBA00023082"/>
    </source>
</evidence>
<keyword evidence="2" id="KW-0805">Transcription regulation</keyword>
<dbReference type="AlphaFoldDB" id="A0A518CZP1"/>